<dbReference type="InterPro" id="IPR001638">
    <property type="entry name" value="Solute-binding_3/MltF_N"/>
</dbReference>
<dbReference type="RefSeq" id="WP_284875708.1">
    <property type="nucleotide sequence ID" value="NZ_CP126970.1"/>
</dbReference>
<feature type="chain" id="PRO_5046251657" evidence="1">
    <location>
        <begin position="18"/>
        <end position="161"/>
    </location>
</feature>
<accession>A0ABY8VUB6</accession>
<dbReference type="Proteomes" id="UP001238805">
    <property type="component" value="Chromosome"/>
</dbReference>
<keyword evidence="1" id="KW-0732">Signal</keyword>
<name>A0ABY8VUB6_9CORY</name>
<reference evidence="3 4" key="1">
    <citation type="submission" date="2023-05" db="EMBL/GenBank/DDBJ databases">
        <title>Corynebacterium suedekumii sp. nov. and Corynebacterium breve sp. nov. isolated from raw cow's milk.</title>
        <authorList>
            <person name="Baer M.K."/>
            <person name="Mehl L."/>
            <person name="Hellmuth R."/>
            <person name="Marke G."/>
            <person name="Lipski A."/>
        </authorList>
    </citation>
    <scope>NUCLEOTIDE SEQUENCE [LARGE SCALE GENOMIC DNA]</scope>
    <source>
        <strain evidence="3 4">LM112</strain>
    </source>
</reference>
<dbReference type="Gene3D" id="3.40.190.10">
    <property type="entry name" value="Periplasmic binding protein-like II"/>
    <property type="match status" value="1"/>
</dbReference>
<feature type="domain" description="Solute-binding protein family 3/N-terminal" evidence="2">
    <location>
        <begin position="40"/>
        <end position="155"/>
    </location>
</feature>
<evidence type="ECO:0000313" key="3">
    <source>
        <dbReference type="EMBL" id="WIM71135.1"/>
    </source>
</evidence>
<protein>
    <submittedName>
        <fullName evidence="3">ABC transporter substrate-binding protein</fullName>
    </submittedName>
</protein>
<dbReference type="EMBL" id="CP126970">
    <property type="protein sequence ID" value="WIM71135.1"/>
    <property type="molecule type" value="Genomic_DNA"/>
</dbReference>
<evidence type="ECO:0000313" key="4">
    <source>
        <dbReference type="Proteomes" id="UP001238805"/>
    </source>
</evidence>
<sequence>MRQAVPLVLVVAAGLLAGCGSVTIPSDVDGTFDRATDGTLVVGVSEHPPWVAVDEDTGMATGIEADLIASFAGSINAEVRWQPGPESVLAGQAEEGTVDIVVGGLTTSSPWSSHLALTRPYATVTSAGGREEQMVMGVRMGENELLVELEKHLARHQGEVS</sequence>
<gene>
    <name evidence="3" type="ORF">QP029_04900</name>
</gene>
<proteinExistence type="predicted"/>
<feature type="signal peptide" evidence="1">
    <location>
        <begin position="1"/>
        <end position="17"/>
    </location>
</feature>
<evidence type="ECO:0000256" key="1">
    <source>
        <dbReference type="SAM" id="SignalP"/>
    </source>
</evidence>
<dbReference type="PROSITE" id="PS51257">
    <property type="entry name" value="PROKAR_LIPOPROTEIN"/>
    <property type="match status" value="1"/>
</dbReference>
<dbReference type="SUPFAM" id="SSF53850">
    <property type="entry name" value="Periplasmic binding protein-like II"/>
    <property type="match status" value="1"/>
</dbReference>
<organism evidence="3 4">
    <name type="scientific">Corynebacterium suedekumii</name>
    <dbReference type="NCBI Taxonomy" id="3049801"/>
    <lineage>
        <taxon>Bacteria</taxon>
        <taxon>Bacillati</taxon>
        <taxon>Actinomycetota</taxon>
        <taxon>Actinomycetes</taxon>
        <taxon>Mycobacteriales</taxon>
        <taxon>Corynebacteriaceae</taxon>
        <taxon>Corynebacterium</taxon>
    </lineage>
</organism>
<dbReference type="Pfam" id="PF00497">
    <property type="entry name" value="SBP_bac_3"/>
    <property type="match status" value="1"/>
</dbReference>
<keyword evidence="4" id="KW-1185">Reference proteome</keyword>
<evidence type="ECO:0000259" key="2">
    <source>
        <dbReference type="Pfam" id="PF00497"/>
    </source>
</evidence>